<keyword evidence="1" id="KW-0732">Signal</keyword>
<gene>
    <name evidence="2" type="ORF">SOO65_06795</name>
</gene>
<dbReference type="AlphaFoldDB" id="A0AAX4HU06"/>
<dbReference type="Proteomes" id="UP001324634">
    <property type="component" value="Chromosome"/>
</dbReference>
<evidence type="ECO:0000313" key="2">
    <source>
        <dbReference type="EMBL" id="WPU66450.1"/>
    </source>
</evidence>
<accession>A0AAX4HU06</accession>
<protein>
    <submittedName>
        <fullName evidence="2">Uncharacterized protein</fullName>
    </submittedName>
</protein>
<sequence length="271" mass="31564">MILLPLIFAAVSALAATEALNTFEKTYPRDNTFIYHKGKRLELMLRGYSKFTEPSERGFGEYFFYRLKDKPKLFTLNELRSDSFKFFSGTGTLCTKTLCYQIDQNNIAVLLLKENRPFKEKLTIQFLDSSLNPTSFVETEYVTDKAVSRVDGFAIRTWTESLEKDMGQVKIENEDYIYQEREFPKWVGYSTRGFEVLPQDTFVNFPWKRFFKDEADFLTAAGWNATDKKFTKSLLLVGVNHKAQKRCIFLTDVKQKFTGSEGWRCQTIKAE</sequence>
<evidence type="ECO:0000313" key="3">
    <source>
        <dbReference type="Proteomes" id="UP001324634"/>
    </source>
</evidence>
<feature type="signal peptide" evidence="1">
    <location>
        <begin position="1"/>
        <end position="15"/>
    </location>
</feature>
<feature type="chain" id="PRO_5043746787" evidence="1">
    <location>
        <begin position="16"/>
        <end position="271"/>
    </location>
</feature>
<name>A0AAX4HU06_9BACT</name>
<keyword evidence="3" id="KW-1185">Reference proteome</keyword>
<reference evidence="2 3" key="1">
    <citation type="submission" date="2023-11" db="EMBL/GenBank/DDBJ databases">
        <title>Peredibacter starrii A3.12.</title>
        <authorList>
            <person name="Mitchell R.J."/>
        </authorList>
    </citation>
    <scope>NUCLEOTIDE SEQUENCE [LARGE SCALE GENOMIC DNA]</scope>
    <source>
        <strain evidence="2 3">A3.12</strain>
    </source>
</reference>
<evidence type="ECO:0000256" key="1">
    <source>
        <dbReference type="SAM" id="SignalP"/>
    </source>
</evidence>
<dbReference type="KEGG" id="psti:SOO65_06795"/>
<dbReference type="RefSeq" id="WP_321398670.1">
    <property type="nucleotide sequence ID" value="NZ_CP139487.1"/>
</dbReference>
<organism evidence="2 3">
    <name type="scientific">Peredibacter starrii</name>
    <dbReference type="NCBI Taxonomy" id="28202"/>
    <lineage>
        <taxon>Bacteria</taxon>
        <taxon>Pseudomonadati</taxon>
        <taxon>Bdellovibrionota</taxon>
        <taxon>Bacteriovoracia</taxon>
        <taxon>Bacteriovoracales</taxon>
        <taxon>Bacteriovoracaceae</taxon>
        <taxon>Peredibacter</taxon>
    </lineage>
</organism>
<proteinExistence type="predicted"/>
<dbReference type="EMBL" id="CP139487">
    <property type="protein sequence ID" value="WPU66450.1"/>
    <property type="molecule type" value="Genomic_DNA"/>
</dbReference>